<evidence type="ECO:0000313" key="3">
    <source>
        <dbReference type="Proteomes" id="UP000030752"/>
    </source>
</evidence>
<dbReference type="AlphaFoldDB" id="W2S266"/>
<sequence length="347" mass="36839">MSKNTVPAWTATTPGYPGTLQLSEHHVPSTPSKGHVLVEIHAAALNPVDIQIMNLPINSLPGLRGPKVVGREFSGIVIAAAPGVPFQKGDKVMGIDLNAFASGFLTTIAHIDTRKTCIIPKPQHMTWIQAACLPLAWLTARSMIEKCAPFMKSSTPSHNKLVVLGGSSASGIYTIKIAAQRGWTVLSSCSGRNADFVKSLGAAQIVDYTSAADAVATAVAAFQPDAIVDCVGGTACVGLAPQYVTIVGDKTSRATLGGSLGYMTNPRMVLRWLLGYLGLGKSYQAISLEVRPDWLQEAAKLEGEDQIVVDSVFAFDRVDEGFKKLDTGRARGKVVIEVVPQAEESKL</sequence>
<dbReference type="InterPro" id="IPR011032">
    <property type="entry name" value="GroES-like_sf"/>
</dbReference>
<reference evidence="2 3" key="1">
    <citation type="submission" date="2013-03" db="EMBL/GenBank/DDBJ databases">
        <title>The Genome Sequence of Phialophora europaea CBS 101466.</title>
        <authorList>
            <consortium name="The Broad Institute Genomics Platform"/>
            <person name="Cuomo C."/>
            <person name="de Hoog S."/>
            <person name="Gorbushina A."/>
            <person name="Walker B."/>
            <person name="Young S.K."/>
            <person name="Zeng Q."/>
            <person name="Gargeya S."/>
            <person name="Fitzgerald M."/>
            <person name="Haas B."/>
            <person name="Abouelleil A."/>
            <person name="Allen A.W."/>
            <person name="Alvarado L."/>
            <person name="Arachchi H.M."/>
            <person name="Berlin A.M."/>
            <person name="Chapman S.B."/>
            <person name="Gainer-Dewar J."/>
            <person name="Goldberg J."/>
            <person name="Griggs A."/>
            <person name="Gujja S."/>
            <person name="Hansen M."/>
            <person name="Howarth C."/>
            <person name="Imamovic A."/>
            <person name="Ireland A."/>
            <person name="Larimer J."/>
            <person name="McCowan C."/>
            <person name="Murphy C."/>
            <person name="Pearson M."/>
            <person name="Poon T.W."/>
            <person name="Priest M."/>
            <person name="Roberts A."/>
            <person name="Saif S."/>
            <person name="Shea T."/>
            <person name="Sisk P."/>
            <person name="Sykes S."/>
            <person name="Wortman J."/>
            <person name="Nusbaum C."/>
            <person name="Birren B."/>
        </authorList>
    </citation>
    <scope>NUCLEOTIDE SEQUENCE [LARGE SCALE GENOMIC DNA]</scope>
    <source>
        <strain evidence="2 3">CBS 101466</strain>
    </source>
</reference>
<evidence type="ECO:0000259" key="1">
    <source>
        <dbReference type="SMART" id="SM00829"/>
    </source>
</evidence>
<feature type="domain" description="Enoyl reductase (ER)" evidence="1">
    <location>
        <begin position="15"/>
        <end position="336"/>
    </location>
</feature>
<dbReference type="EMBL" id="KB822718">
    <property type="protein sequence ID" value="ETN42680.1"/>
    <property type="molecule type" value="Genomic_DNA"/>
</dbReference>
<proteinExistence type="predicted"/>
<dbReference type="SMART" id="SM00829">
    <property type="entry name" value="PKS_ER"/>
    <property type="match status" value="1"/>
</dbReference>
<evidence type="ECO:0000313" key="2">
    <source>
        <dbReference type="EMBL" id="ETN42680.1"/>
    </source>
</evidence>
<dbReference type="STRING" id="1220924.W2S266"/>
<dbReference type="InterPro" id="IPR020843">
    <property type="entry name" value="ER"/>
</dbReference>
<dbReference type="RefSeq" id="XP_008714416.1">
    <property type="nucleotide sequence ID" value="XM_008716194.1"/>
</dbReference>
<dbReference type="PANTHER" id="PTHR11695:SF648">
    <property type="entry name" value="ZINC-BINDING OXIDOREDUCTASE"/>
    <property type="match status" value="1"/>
</dbReference>
<gene>
    <name evidence="2" type="ORF">HMPREF1541_01837</name>
</gene>
<dbReference type="SUPFAM" id="SSF51735">
    <property type="entry name" value="NAD(P)-binding Rossmann-fold domains"/>
    <property type="match status" value="1"/>
</dbReference>
<dbReference type="HOGENOM" id="CLU_026673_3_3_1"/>
<dbReference type="Pfam" id="PF13602">
    <property type="entry name" value="ADH_zinc_N_2"/>
    <property type="match status" value="1"/>
</dbReference>
<dbReference type="Gene3D" id="3.90.180.10">
    <property type="entry name" value="Medium-chain alcohol dehydrogenases, catalytic domain"/>
    <property type="match status" value="1"/>
</dbReference>
<name>W2S266_CYPE1</name>
<dbReference type="FunCoup" id="W2S266">
    <property type="interactions" value="149"/>
</dbReference>
<dbReference type="OrthoDB" id="201656at2759"/>
<keyword evidence="3" id="KW-1185">Reference proteome</keyword>
<dbReference type="VEuPathDB" id="FungiDB:HMPREF1541_01837"/>
<dbReference type="GO" id="GO:0016491">
    <property type="term" value="F:oxidoreductase activity"/>
    <property type="evidence" value="ECO:0007669"/>
    <property type="project" value="InterPro"/>
</dbReference>
<dbReference type="GeneID" id="19969176"/>
<dbReference type="SUPFAM" id="SSF50129">
    <property type="entry name" value="GroES-like"/>
    <property type="match status" value="1"/>
</dbReference>
<dbReference type="InterPro" id="IPR036291">
    <property type="entry name" value="NAD(P)-bd_dom_sf"/>
</dbReference>
<dbReference type="Pfam" id="PF08240">
    <property type="entry name" value="ADH_N"/>
    <property type="match status" value="1"/>
</dbReference>
<accession>W2S266</accession>
<dbReference type="Gene3D" id="3.40.50.720">
    <property type="entry name" value="NAD(P)-binding Rossmann-like Domain"/>
    <property type="match status" value="1"/>
</dbReference>
<dbReference type="Proteomes" id="UP000030752">
    <property type="component" value="Unassembled WGS sequence"/>
</dbReference>
<dbReference type="InterPro" id="IPR013154">
    <property type="entry name" value="ADH-like_N"/>
</dbReference>
<protein>
    <recommendedName>
        <fullName evidence="1">Enoyl reductase (ER) domain-containing protein</fullName>
    </recommendedName>
</protein>
<dbReference type="CDD" id="cd08267">
    <property type="entry name" value="MDR1"/>
    <property type="match status" value="1"/>
</dbReference>
<organism evidence="2 3">
    <name type="scientific">Cyphellophora europaea (strain CBS 101466)</name>
    <name type="common">Phialophora europaea</name>
    <dbReference type="NCBI Taxonomy" id="1220924"/>
    <lineage>
        <taxon>Eukaryota</taxon>
        <taxon>Fungi</taxon>
        <taxon>Dikarya</taxon>
        <taxon>Ascomycota</taxon>
        <taxon>Pezizomycotina</taxon>
        <taxon>Eurotiomycetes</taxon>
        <taxon>Chaetothyriomycetidae</taxon>
        <taxon>Chaetothyriales</taxon>
        <taxon>Cyphellophoraceae</taxon>
        <taxon>Cyphellophora</taxon>
    </lineage>
</organism>
<dbReference type="InterPro" id="IPR050700">
    <property type="entry name" value="YIM1/Zinc_Alcohol_DH_Fams"/>
</dbReference>
<dbReference type="InParanoid" id="W2S266"/>
<dbReference type="PANTHER" id="PTHR11695">
    <property type="entry name" value="ALCOHOL DEHYDROGENASE RELATED"/>
    <property type="match status" value="1"/>
</dbReference>
<dbReference type="eggNOG" id="KOG1198">
    <property type="taxonomic scope" value="Eukaryota"/>
</dbReference>